<evidence type="ECO:0008006" key="4">
    <source>
        <dbReference type="Google" id="ProtNLM"/>
    </source>
</evidence>
<dbReference type="RefSeq" id="WP_239677913.1">
    <property type="nucleotide sequence ID" value="NZ_CP070499.1"/>
</dbReference>
<keyword evidence="1" id="KW-1133">Transmembrane helix</keyword>
<dbReference type="Proteomes" id="UP000662857">
    <property type="component" value="Chromosome"/>
</dbReference>
<evidence type="ECO:0000313" key="3">
    <source>
        <dbReference type="Proteomes" id="UP000662857"/>
    </source>
</evidence>
<keyword evidence="3" id="KW-1185">Reference proteome</keyword>
<keyword evidence="1" id="KW-0472">Membrane</keyword>
<protein>
    <recommendedName>
        <fullName evidence="4">Type IV pilin</fullName>
    </recommendedName>
</protein>
<dbReference type="EMBL" id="CP070499">
    <property type="protein sequence ID" value="QSB15729.1"/>
    <property type="molecule type" value="Genomic_DNA"/>
</dbReference>
<dbReference type="AlphaFoldDB" id="A0A895YJN2"/>
<organism evidence="2 3">
    <name type="scientific">Natronosporangium hydrolyticum</name>
    <dbReference type="NCBI Taxonomy" id="2811111"/>
    <lineage>
        <taxon>Bacteria</taxon>
        <taxon>Bacillati</taxon>
        <taxon>Actinomycetota</taxon>
        <taxon>Actinomycetes</taxon>
        <taxon>Micromonosporales</taxon>
        <taxon>Micromonosporaceae</taxon>
        <taxon>Natronosporangium</taxon>
    </lineage>
</organism>
<evidence type="ECO:0000313" key="2">
    <source>
        <dbReference type="EMBL" id="QSB15729.1"/>
    </source>
</evidence>
<name>A0A895YJN2_9ACTN</name>
<feature type="transmembrane region" description="Helical" evidence="1">
    <location>
        <begin position="33"/>
        <end position="53"/>
    </location>
</feature>
<proteinExistence type="predicted"/>
<sequence>MTRLHQLTAAVATRLRQLSHQPDRGDSPIPSTVIIIGMAVLAVGLLVALGAYVSELLDSAPTIPDQNF</sequence>
<accession>A0A895YJN2</accession>
<reference evidence="2" key="1">
    <citation type="submission" date="2021-02" db="EMBL/GenBank/DDBJ databases">
        <title>Natrosporangium hydrolyticum gen. nov., sp. nov, a haloalkaliphilic actinobacterium from a soda solonchak soil.</title>
        <authorList>
            <person name="Sorokin D.Y."/>
            <person name="Khijniak T.V."/>
            <person name="Zakharycheva A.P."/>
            <person name="Boueva O.V."/>
            <person name="Ariskina E.V."/>
            <person name="Hahnke R.L."/>
            <person name="Bunk B."/>
            <person name="Sproer C."/>
            <person name="Schumann P."/>
            <person name="Evtushenko L.I."/>
            <person name="Kublanov I.V."/>
        </authorList>
    </citation>
    <scope>NUCLEOTIDE SEQUENCE</scope>
    <source>
        <strain evidence="2">DSM 106523</strain>
    </source>
</reference>
<dbReference type="KEGG" id="nhy:JQS43_05155"/>
<keyword evidence="1" id="KW-0812">Transmembrane</keyword>
<gene>
    <name evidence="2" type="ORF">JQS43_05155</name>
</gene>
<evidence type="ECO:0000256" key="1">
    <source>
        <dbReference type="SAM" id="Phobius"/>
    </source>
</evidence>